<gene>
    <name evidence="1" type="ORF">FOMPIDRAFT_1133236</name>
</gene>
<reference evidence="1 2" key="1">
    <citation type="journal article" date="2012" name="Science">
        <title>The Paleozoic origin of enzymatic lignin decomposition reconstructed from 31 fungal genomes.</title>
        <authorList>
            <person name="Floudas D."/>
            <person name="Binder M."/>
            <person name="Riley R."/>
            <person name="Barry K."/>
            <person name="Blanchette R.A."/>
            <person name="Henrissat B."/>
            <person name="Martinez A.T."/>
            <person name="Otillar R."/>
            <person name="Spatafora J.W."/>
            <person name="Yadav J.S."/>
            <person name="Aerts A."/>
            <person name="Benoit I."/>
            <person name="Boyd A."/>
            <person name="Carlson A."/>
            <person name="Copeland A."/>
            <person name="Coutinho P.M."/>
            <person name="de Vries R.P."/>
            <person name="Ferreira P."/>
            <person name="Findley K."/>
            <person name="Foster B."/>
            <person name="Gaskell J."/>
            <person name="Glotzer D."/>
            <person name="Gorecki P."/>
            <person name="Heitman J."/>
            <person name="Hesse C."/>
            <person name="Hori C."/>
            <person name="Igarashi K."/>
            <person name="Jurgens J.A."/>
            <person name="Kallen N."/>
            <person name="Kersten P."/>
            <person name="Kohler A."/>
            <person name="Kuees U."/>
            <person name="Kumar T.K.A."/>
            <person name="Kuo A."/>
            <person name="LaButti K."/>
            <person name="Larrondo L.F."/>
            <person name="Lindquist E."/>
            <person name="Ling A."/>
            <person name="Lombard V."/>
            <person name="Lucas S."/>
            <person name="Lundell T."/>
            <person name="Martin R."/>
            <person name="McLaughlin D.J."/>
            <person name="Morgenstern I."/>
            <person name="Morin E."/>
            <person name="Murat C."/>
            <person name="Nagy L.G."/>
            <person name="Nolan M."/>
            <person name="Ohm R.A."/>
            <person name="Patyshakuliyeva A."/>
            <person name="Rokas A."/>
            <person name="Ruiz-Duenas F.J."/>
            <person name="Sabat G."/>
            <person name="Salamov A."/>
            <person name="Samejima M."/>
            <person name="Schmutz J."/>
            <person name="Slot J.C."/>
            <person name="St John F."/>
            <person name="Stenlid J."/>
            <person name="Sun H."/>
            <person name="Sun S."/>
            <person name="Syed K."/>
            <person name="Tsang A."/>
            <person name="Wiebenga A."/>
            <person name="Young D."/>
            <person name="Pisabarro A."/>
            <person name="Eastwood D.C."/>
            <person name="Martin F."/>
            <person name="Cullen D."/>
            <person name="Grigoriev I.V."/>
            <person name="Hibbett D.S."/>
        </authorList>
    </citation>
    <scope>NUCLEOTIDE SEQUENCE</scope>
    <source>
        <strain evidence="2">FP-58527</strain>
    </source>
</reference>
<dbReference type="OrthoDB" id="3263038at2759"/>
<dbReference type="eggNOG" id="ENOG502SUDH">
    <property type="taxonomic scope" value="Eukaryota"/>
</dbReference>
<name>S8DQQ9_FOMSC</name>
<feature type="non-terminal residue" evidence="1">
    <location>
        <position position="121"/>
    </location>
</feature>
<sequence length="121" mass="13604">MTTSSSLADFSSAVEKLDSTGKNWMTFQQRFQIAVRQKKVWNHFSGASAIPVPADPNAVTAAEQTAIDAWQEKEDLAMYLLTQKLPDVTFTKHRRKGNTATIWAAIEQEFTQKSMLLRANL</sequence>
<evidence type="ECO:0000313" key="2">
    <source>
        <dbReference type="Proteomes" id="UP000015241"/>
    </source>
</evidence>
<dbReference type="AlphaFoldDB" id="S8DQQ9"/>
<dbReference type="HOGENOM" id="CLU_078575_1_1_1"/>
<organism evidence="1 2">
    <name type="scientific">Fomitopsis schrenkii</name>
    <name type="common">Brown rot fungus</name>
    <dbReference type="NCBI Taxonomy" id="2126942"/>
    <lineage>
        <taxon>Eukaryota</taxon>
        <taxon>Fungi</taxon>
        <taxon>Dikarya</taxon>
        <taxon>Basidiomycota</taxon>
        <taxon>Agaricomycotina</taxon>
        <taxon>Agaricomycetes</taxon>
        <taxon>Polyporales</taxon>
        <taxon>Fomitopsis</taxon>
    </lineage>
</organism>
<dbReference type="Proteomes" id="UP000015241">
    <property type="component" value="Unassembled WGS sequence"/>
</dbReference>
<accession>S8DQQ9</accession>
<dbReference type="Pfam" id="PF14223">
    <property type="entry name" value="Retrotran_gag_2"/>
    <property type="match status" value="1"/>
</dbReference>
<proteinExistence type="predicted"/>
<evidence type="ECO:0000313" key="1">
    <source>
        <dbReference type="EMBL" id="EPS95012.1"/>
    </source>
</evidence>
<dbReference type="EMBL" id="KE504217">
    <property type="protein sequence ID" value="EPS95012.1"/>
    <property type="molecule type" value="Genomic_DNA"/>
</dbReference>
<keyword evidence="2" id="KW-1185">Reference proteome</keyword>
<dbReference type="InParanoid" id="S8DQQ9"/>
<protein>
    <submittedName>
        <fullName evidence="1">Uncharacterized protein</fullName>
    </submittedName>
</protein>